<sequence length="248" mass="27125">MACPKVDFILGPAILIYLATAITEIVSSVPVGLMQDDFKGHCILSGKAEYQANKTMYVASFGSASTCEFCTYLTIVTVLFPLLYGGYTFYALYNSMENASQMWVLPAMMFNALLLVLKFISSCVLSVGVSQFCATVKGGTIKSCKDGQTVPKEWYFVDKTEYVKLDGSNFYSYSTTAQSASWFCVFEWFLLSGLALLHYRRNRALRSEGSTVGPPATNAGFGSSRDTAGIVANEVLPGNSIINPNYKE</sequence>
<organism evidence="7">
    <name type="scientific">Phallusia mammillata</name>
    <dbReference type="NCBI Taxonomy" id="59560"/>
    <lineage>
        <taxon>Eukaryota</taxon>
        <taxon>Metazoa</taxon>
        <taxon>Chordata</taxon>
        <taxon>Tunicata</taxon>
        <taxon>Ascidiacea</taxon>
        <taxon>Phlebobranchia</taxon>
        <taxon>Ascidiidae</taxon>
        <taxon>Phallusia</taxon>
    </lineage>
</organism>
<evidence type="ECO:0000256" key="2">
    <source>
        <dbReference type="ARBA" id="ARBA00022692"/>
    </source>
</evidence>
<evidence type="ECO:0000256" key="5">
    <source>
        <dbReference type="ARBA" id="ARBA00093776"/>
    </source>
</evidence>
<dbReference type="PANTHER" id="PTHR31872:SF7">
    <property type="entry name" value="TRANSMEMBRANE PROTEIN 179B-LIKE"/>
    <property type="match status" value="1"/>
</dbReference>
<feature type="transmembrane region" description="Helical" evidence="6">
    <location>
        <begin position="72"/>
        <end position="93"/>
    </location>
</feature>
<evidence type="ECO:0000313" key="7">
    <source>
        <dbReference type="EMBL" id="CAB3263061.1"/>
    </source>
</evidence>
<keyword evidence="4 6" id="KW-0472">Membrane</keyword>
<reference evidence="7" key="1">
    <citation type="submission" date="2020-04" db="EMBL/GenBank/DDBJ databases">
        <authorList>
            <person name="Neveu A P."/>
        </authorList>
    </citation>
    <scope>NUCLEOTIDE SEQUENCE</scope>
    <source>
        <tissue evidence="7">Whole embryo</tissue>
    </source>
</reference>
<evidence type="ECO:0000256" key="6">
    <source>
        <dbReference type="SAM" id="Phobius"/>
    </source>
</evidence>
<dbReference type="InterPro" id="IPR029673">
    <property type="entry name" value="TMEM179"/>
</dbReference>
<accession>A0A6F9DIN0</accession>
<evidence type="ECO:0000256" key="1">
    <source>
        <dbReference type="ARBA" id="ARBA00004141"/>
    </source>
</evidence>
<comment type="similarity">
    <text evidence="5">Belongs to the TMEM179 family.</text>
</comment>
<dbReference type="AlphaFoldDB" id="A0A6F9DIN0"/>
<proteinExistence type="evidence at transcript level"/>
<feature type="transmembrane region" description="Helical" evidence="6">
    <location>
        <begin position="105"/>
        <end position="129"/>
    </location>
</feature>
<gene>
    <name evidence="7" type="primary">LOC100187278</name>
</gene>
<keyword evidence="2 6" id="KW-0812">Transmembrane</keyword>
<evidence type="ECO:0000256" key="4">
    <source>
        <dbReference type="ARBA" id="ARBA00023136"/>
    </source>
</evidence>
<dbReference type="InterPro" id="IPR059010">
    <property type="entry name" value="TMEM179-179B"/>
</dbReference>
<dbReference type="EMBL" id="LR787199">
    <property type="protein sequence ID" value="CAB3263061.1"/>
    <property type="molecule type" value="mRNA"/>
</dbReference>
<protein>
    <submittedName>
        <fullName evidence="7">Uncharacterized protein LOC100187278</fullName>
    </submittedName>
</protein>
<feature type="transmembrane region" description="Helical" evidence="6">
    <location>
        <begin position="180"/>
        <end position="199"/>
    </location>
</feature>
<evidence type="ECO:0000256" key="3">
    <source>
        <dbReference type="ARBA" id="ARBA00022989"/>
    </source>
</evidence>
<dbReference type="PANTHER" id="PTHR31872">
    <property type="entry name" value="TRANSMEMBRANE PROTEIN 179"/>
    <property type="match status" value="1"/>
</dbReference>
<dbReference type="Pfam" id="PF26158">
    <property type="entry name" value="Claudin_TMEM179-179B"/>
    <property type="match status" value="1"/>
</dbReference>
<keyword evidence="3 6" id="KW-1133">Transmembrane helix</keyword>
<name>A0A6F9DIN0_9ASCI</name>
<comment type="subcellular location">
    <subcellularLocation>
        <location evidence="1">Membrane</location>
        <topology evidence="1">Multi-pass membrane protein</topology>
    </subcellularLocation>
</comment>